<comment type="caution">
    <text evidence="3">The sequence shown here is derived from an EMBL/GenBank/DDBJ whole genome shotgun (WGS) entry which is preliminary data.</text>
</comment>
<evidence type="ECO:0000256" key="2">
    <source>
        <dbReference type="SAM" id="MobiDB-lite"/>
    </source>
</evidence>
<evidence type="ECO:0000313" key="4">
    <source>
        <dbReference type="Proteomes" id="UP001141552"/>
    </source>
</evidence>
<keyword evidence="4" id="KW-1185">Reference proteome</keyword>
<evidence type="ECO:0000256" key="1">
    <source>
        <dbReference type="SAM" id="Coils"/>
    </source>
</evidence>
<dbReference type="OrthoDB" id="1425988at2759"/>
<accession>A0A9Q0FXV1</accession>
<dbReference type="EMBL" id="JAKUCV010003220">
    <property type="protein sequence ID" value="KAJ4839695.1"/>
    <property type="molecule type" value="Genomic_DNA"/>
</dbReference>
<feature type="coiled-coil region" evidence="1">
    <location>
        <begin position="368"/>
        <end position="395"/>
    </location>
</feature>
<gene>
    <name evidence="3" type="ORF">Tsubulata_033290</name>
</gene>
<dbReference type="Proteomes" id="UP001141552">
    <property type="component" value="Unassembled WGS sequence"/>
</dbReference>
<feature type="region of interest" description="Disordered" evidence="2">
    <location>
        <begin position="1"/>
        <end position="28"/>
    </location>
</feature>
<protein>
    <submittedName>
        <fullName evidence="3">Uncharacterized protein</fullName>
    </submittedName>
</protein>
<name>A0A9Q0FXV1_9ROSI</name>
<proteinExistence type="predicted"/>
<feature type="compositionally biased region" description="Basic residues" evidence="2">
    <location>
        <begin position="7"/>
        <end position="19"/>
    </location>
</feature>
<sequence length="397" mass="43605">MVEKEKKKAKVNKGKRKATTSKDSMVPPTVMPEYEAQIPQLNINPKHVGSQLAFNYFYNGTQSSPIFTHSQPASTTANIPPRPPGFSVAPSSCPSAYCPPPITPPIELNQSLSSSLPAFTAPDIMSQAPRFCPTTSSSPLTISSPCVGVSTIPISINPIPLVSPIAPVATATITPQLSSVNNCAENSPPTSSDKITIYPRGYEFTNEERCTKTISSIIRGHYNGAYLSWKKVPQDQRNMMFRLRSMGMIQELLEPSYILTLGEKITNRKKAFTTKWTKAQSIFSTNTSEGIEPEAPNEYDVWIDAVGGKNKKGRIIGLAGESSLIKHRSSSVAPNNSNHWENKWEEQVKKTEDLQQEVVELKSQLASNGTLEQQVKKLKMQLASAKETASKVEHIEN</sequence>
<organism evidence="3 4">
    <name type="scientific">Turnera subulata</name>
    <dbReference type="NCBI Taxonomy" id="218843"/>
    <lineage>
        <taxon>Eukaryota</taxon>
        <taxon>Viridiplantae</taxon>
        <taxon>Streptophyta</taxon>
        <taxon>Embryophyta</taxon>
        <taxon>Tracheophyta</taxon>
        <taxon>Spermatophyta</taxon>
        <taxon>Magnoliopsida</taxon>
        <taxon>eudicotyledons</taxon>
        <taxon>Gunneridae</taxon>
        <taxon>Pentapetalae</taxon>
        <taxon>rosids</taxon>
        <taxon>fabids</taxon>
        <taxon>Malpighiales</taxon>
        <taxon>Passifloraceae</taxon>
        <taxon>Turnera</taxon>
    </lineage>
</organism>
<dbReference type="AlphaFoldDB" id="A0A9Q0FXV1"/>
<keyword evidence="1" id="KW-0175">Coiled coil</keyword>
<reference evidence="3" key="1">
    <citation type="submission" date="2022-02" db="EMBL/GenBank/DDBJ databases">
        <authorList>
            <person name="Henning P.M."/>
            <person name="McCubbin A.G."/>
            <person name="Shore J.S."/>
        </authorList>
    </citation>
    <scope>NUCLEOTIDE SEQUENCE</scope>
    <source>
        <strain evidence="3">F60SS</strain>
        <tissue evidence="3">Leaves</tissue>
    </source>
</reference>
<evidence type="ECO:0000313" key="3">
    <source>
        <dbReference type="EMBL" id="KAJ4839695.1"/>
    </source>
</evidence>
<reference evidence="3" key="2">
    <citation type="journal article" date="2023" name="Plants (Basel)">
        <title>Annotation of the Turnera subulata (Passifloraceae) Draft Genome Reveals the S-Locus Evolved after the Divergence of Turneroideae from Passifloroideae in a Stepwise Manner.</title>
        <authorList>
            <person name="Henning P.M."/>
            <person name="Roalson E.H."/>
            <person name="Mir W."/>
            <person name="McCubbin A.G."/>
            <person name="Shore J.S."/>
        </authorList>
    </citation>
    <scope>NUCLEOTIDE SEQUENCE</scope>
    <source>
        <strain evidence="3">F60SS</strain>
    </source>
</reference>